<accession>A0A507FJ96</accession>
<dbReference type="STRING" id="246404.A0A507FJ96"/>
<reference evidence="1 2" key="1">
    <citation type="journal article" date="2019" name="Sci. Rep.">
        <title>Comparative genomics of chytrid fungi reveal insights into the obligate biotrophic and pathogenic lifestyle of Synchytrium endobioticum.</title>
        <authorList>
            <person name="van de Vossenberg B.T.L.H."/>
            <person name="Warris S."/>
            <person name="Nguyen H.D.T."/>
            <person name="van Gent-Pelzer M.P.E."/>
            <person name="Joly D.L."/>
            <person name="van de Geest H.C."/>
            <person name="Bonants P.J.M."/>
            <person name="Smith D.S."/>
            <person name="Levesque C.A."/>
            <person name="van der Lee T.A.J."/>
        </authorList>
    </citation>
    <scope>NUCLEOTIDE SEQUENCE [LARGE SCALE GENOMIC DNA]</scope>
    <source>
        <strain evidence="1 2">CBS 675.73</strain>
    </source>
</reference>
<sequence length="207" mass="22867">MSASIFQLTLRVEHLFTLKFTAKQLERNAKKATKDEGVEKAKVKKAIQQGNMEGARIYASNAIRKKNESINFLRLASRVDAVASRVQTAVTMRAVTNSMAGVVKGMDKAMQSMNLEQISMVMDKFEQQFEDLDVQTAYMEGAMGQTTAMTTPGDQVDELINQVADENGLERQLDMPGANLGNLVSGTASTVKEQDELGERLARLRNM</sequence>
<dbReference type="OrthoDB" id="10266568at2759"/>
<name>A0A507FJ96_9FUNG</name>
<evidence type="ECO:0000313" key="1">
    <source>
        <dbReference type="EMBL" id="TPX75376.1"/>
    </source>
</evidence>
<evidence type="ECO:0000313" key="2">
    <source>
        <dbReference type="Proteomes" id="UP000320333"/>
    </source>
</evidence>
<dbReference type="AlphaFoldDB" id="A0A507FJ96"/>
<protein>
    <submittedName>
        <fullName evidence="1">Uncharacterized protein</fullName>
    </submittedName>
</protein>
<gene>
    <name evidence="1" type="ORF">CcCBS67573_g03348</name>
</gene>
<dbReference type="PANTHER" id="PTHR10476">
    <property type="entry name" value="CHARGED MULTIVESICULAR BODY PROTEIN"/>
    <property type="match status" value="1"/>
</dbReference>
<keyword evidence="2" id="KW-1185">Reference proteome</keyword>
<organism evidence="1 2">
    <name type="scientific">Chytriomyces confervae</name>
    <dbReference type="NCBI Taxonomy" id="246404"/>
    <lineage>
        <taxon>Eukaryota</taxon>
        <taxon>Fungi</taxon>
        <taxon>Fungi incertae sedis</taxon>
        <taxon>Chytridiomycota</taxon>
        <taxon>Chytridiomycota incertae sedis</taxon>
        <taxon>Chytridiomycetes</taxon>
        <taxon>Chytridiales</taxon>
        <taxon>Chytriomycetaceae</taxon>
        <taxon>Chytriomyces</taxon>
    </lineage>
</organism>
<comment type="caution">
    <text evidence="1">The sequence shown here is derived from an EMBL/GenBank/DDBJ whole genome shotgun (WGS) entry which is preliminary data.</text>
</comment>
<dbReference type="EMBL" id="QEAP01000083">
    <property type="protein sequence ID" value="TPX75376.1"/>
    <property type="molecule type" value="Genomic_DNA"/>
</dbReference>
<dbReference type="Proteomes" id="UP000320333">
    <property type="component" value="Unassembled WGS sequence"/>
</dbReference>
<proteinExistence type="predicted"/>
<dbReference type="Gene3D" id="6.10.140.1230">
    <property type="match status" value="1"/>
</dbReference>
<dbReference type="InterPro" id="IPR005024">
    <property type="entry name" value="Snf7_fam"/>
</dbReference>
<dbReference type="GO" id="GO:0007034">
    <property type="term" value="P:vacuolar transport"/>
    <property type="evidence" value="ECO:0007669"/>
    <property type="project" value="InterPro"/>
</dbReference>
<dbReference type="Pfam" id="PF03357">
    <property type="entry name" value="Snf7"/>
    <property type="match status" value="1"/>
</dbReference>